<comment type="caution">
    <text evidence="5">The sequence shown here is derived from an EMBL/GenBank/DDBJ whole genome shotgun (WGS) entry which is preliminary data.</text>
</comment>
<dbReference type="SMART" id="SM00382">
    <property type="entry name" value="AAA"/>
    <property type="match status" value="1"/>
</dbReference>
<keyword evidence="6" id="KW-1185">Reference proteome</keyword>
<keyword evidence="3" id="KW-0067">ATP-binding</keyword>
<dbReference type="InterPro" id="IPR003593">
    <property type="entry name" value="AAA+_ATPase"/>
</dbReference>
<dbReference type="PROSITE" id="PS50893">
    <property type="entry name" value="ABC_TRANSPORTER_2"/>
    <property type="match status" value="1"/>
</dbReference>
<dbReference type="PANTHER" id="PTHR42939:SF1">
    <property type="entry name" value="ABC TRANSPORTER ATP-BINDING PROTEIN ALBC-RELATED"/>
    <property type="match status" value="1"/>
</dbReference>
<dbReference type="RefSeq" id="WP_087158703.1">
    <property type="nucleotide sequence ID" value="NZ_NFKM01000011.1"/>
</dbReference>
<protein>
    <recommendedName>
        <fullName evidence="4">ABC transporter domain-containing protein</fullName>
    </recommendedName>
</protein>
<dbReference type="SUPFAM" id="SSF52540">
    <property type="entry name" value="P-loop containing nucleoside triphosphate hydrolases"/>
    <property type="match status" value="1"/>
</dbReference>
<proteinExistence type="predicted"/>
<dbReference type="InterPro" id="IPR027417">
    <property type="entry name" value="P-loop_NTPase"/>
</dbReference>
<feature type="domain" description="ABC transporter" evidence="4">
    <location>
        <begin position="3"/>
        <end position="229"/>
    </location>
</feature>
<dbReference type="AlphaFoldDB" id="A0A1Y4LTS3"/>
<gene>
    <name evidence="5" type="ORF">B5F14_06340</name>
</gene>
<dbReference type="EMBL" id="NFKM01000011">
    <property type="protein sequence ID" value="OUP60033.1"/>
    <property type="molecule type" value="Genomic_DNA"/>
</dbReference>
<accession>A0A1Y4LTS3</accession>
<evidence type="ECO:0000256" key="1">
    <source>
        <dbReference type="ARBA" id="ARBA00022448"/>
    </source>
</evidence>
<keyword evidence="1" id="KW-0813">Transport</keyword>
<evidence type="ECO:0000313" key="6">
    <source>
        <dbReference type="Proteomes" id="UP000195447"/>
    </source>
</evidence>
<dbReference type="Gene3D" id="3.40.50.300">
    <property type="entry name" value="P-loop containing nucleotide triphosphate hydrolases"/>
    <property type="match status" value="1"/>
</dbReference>
<reference evidence="6" key="1">
    <citation type="submission" date="2017-04" db="EMBL/GenBank/DDBJ databases">
        <title>Function of individual gut microbiota members based on whole genome sequencing of pure cultures obtained from chicken caecum.</title>
        <authorList>
            <person name="Medvecky M."/>
            <person name="Cejkova D."/>
            <person name="Polansky O."/>
            <person name="Karasova D."/>
            <person name="Kubasova T."/>
            <person name="Cizek A."/>
            <person name="Rychlik I."/>
        </authorList>
    </citation>
    <scope>NUCLEOTIDE SEQUENCE [LARGE SCALE GENOMIC DNA]</scope>
    <source>
        <strain evidence="6">An178</strain>
    </source>
</reference>
<evidence type="ECO:0000256" key="2">
    <source>
        <dbReference type="ARBA" id="ARBA00022741"/>
    </source>
</evidence>
<dbReference type="GO" id="GO:0016887">
    <property type="term" value="F:ATP hydrolysis activity"/>
    <property type="evidence" value="ECO:0007669"/>
    <property type="project" value="InterPro"/>
</dbReference>
<name>A0A1Y4LTS3_9FIRM</name>
<dbReference type="InterPro" id="IPR017871">
    <property type="entry name" value="ABC_transporter-like_CS"/>
</dbReference>
<evidence type="ECO:0000259" key="4">
    <source>
        <dbReference type="PROSITE" id="PS50893"/>
    </source>
</evidence>
<dbReference type="PROSITE" id="PS00211">
    <property type="entry name" value="ABC_TRANSPORTER_1"/>
    <property type="match status" value="1"/>
</dbReference>
<dbReference type="PANTHER" id="PTHR42939">
    <property type="entry name" value="ABC TRANSPORTER ATP-BINDING PROTEIN ALBC-RELATED"/>
    <property type="match status" value="1"/>
</dbReference>
<organism evidence="5 6">
    <name type="scientific">Faecalitalea cylindroides</name>
    <dbReference type="NCBI Taxonomy" id="39483"/>
    <lineage>
        <taxon>Bacteria</taxon>
        <taxon>Bacillati</taxon>
        <taxon>Bacillota</taxon>
        <taxon>Erysipelotrichia</taxon>
        <taxon>Erysipelotrichales</taxon>
        <taxon>Erysipelotrichaceae</taxon>
        <taxon>Faecalitalea</taxon>
    </lineage>
</organism>
<evidence type="ECO:0000313" key="5">
    <source>
        <dbReference type="EMBL" id="OUP60033.1"/>
    </source>
</evidence>
<keyword evidence="2" id="KW-0547">Nucleotide-binding</keyword>
<dbReference type="InterPro" id="IPR051782">
    <property type="entry name" value="ABC_Transporter_VariousFunc"/>
</dbReference>
<dbReference type="InterPro" id="IPR003439">
    <property type="entry name" value="ABC_transporter-like_ATP-bd"/>
</dbReference>
<dbReference type="GO" id="GO:0005524">
    <property type="term" value="F:ATP binding"/>
    <property type="evidence" value="ECO:0007669"/>
    <property type="project" value="UniProtKB-KW"/>
</dbReference>
<evidence type="ECO:0000256" key="3">
    <source>
        <dbReference type="ARBA" id="ARBA00022840"/>
    </source>
</evidence>
<sequence length="287" mass="32673">MKLEIRNLNKSYVKDRLVLQDFNYTFVPGIHGLLGPNGAGKSTLMKIIVQILDKTSGSILFNEKEVDSSFLKHIGYMPQHFCLYDDFTLRENLNYISALKGIMKNEIQEQIIRVSKNVDLYENLDNKLSTFSGGMKQRAMFAQALLGDPDILVLDEPTAGLDPQKRIELRNLIAKVGHQKIVLIATHVVSDIDVIADQILLIKGGHCIKSGSIRSLTDSIYGSVYTKKIERNELEDYEDKYKISNLSYIKDELMIRYIAKESHEGMTVYPDLEEVYLYYCGDAYGKK</sequence>
<dbReference type="Proteomes" id="UP000195447">
    <property type="component" value="Unassembled WGS sequence"/>
</dbReference>
<dbReference type="Pfam" id="PF00005">
    <property type="entry name" value="ABC_tran"/>
    <property type="match status" value="1"/>
</dbReference>